<accession>A0AA38I0B6</accession>
<dbReference type="Pfam" id="PF15749">
    <property type="entry name" value="MRNIP"/>
    <property type="match status" value="1"/>
</dbReference>
<dbReference type="InterPro" id="IPR049472">
    <property type="entry name" value="MRNIP_N"/>
</dbReference>
<evidence type="ECO:0000259" key="1">
    <source>
        <dbReference type="Pfam" id="PF15749"/>
    </source>
</evidence>
<proteinExistence type="predicted"/>
<dbReference type="GO" id="GO:0007095">
    <property type="term" value="P:mitotic G2 DNA damage checkpoint signaling"/>
    <property type="evidence" value="ECO:0007669"/>
    <property type="project" value="TreeGrafter"/>
</dbReference>
<dbReference type="InterPro" id="IPR032739">
    <property type="entry name" value="MRNIP"/>
</dbReference>
<comment type="caution">
    <text evidence="2">The sequence shown here is derived from an EMBL/GenBank/DDBJ whole genome shotgun (WGS) entry which is preliminary data.</text>
</comment>
<feature type="domain" description="MRN complex-interacting protein N-terminal" evidence="1">
    <location>
        <begin position="7"/>
        <end position="66"/>
    </location>
</feature>
<dbReference type="GO" id="GO:0003682">
    <property type="term" value="F:chromatin binding"/>
    <property type="evidence" value="ECO:0007669"/>
    <property type="project" value="TreeGrafter"/>
</dbReference>
<dbReference type="EMBL" id="JALNTZ010000007">
    <property type="protein sequence ID" value="KAJ3646695.1"/>
    <property type="molecule type" value="Genomic_DNA"/>
</dbReference>
<organism evidence="2 3">
    <name type="scientific">Zophobas morio</name>
    <dbReference type="NCBI Taxonomy" id="2755281"/>
    <lineage>
        <taxon>Eukaryota</taxon>
        <taxon>Metazoa</taxon>
        <taxon>Ecdysozoa</taxon>
        <taxon>Arthropoda</taxon>
        <taxon>Hexapoda</taxon>
        <taxon>Insecta</taxon>
        <taxon>Pterygota</taxon>
        <taxon>Neoptera</taxon>
        <taxon>Endopterygota</taxon>
        <taxon>Coleoptera</taxon>
        <taxon>Polyphaga</taxon>
        <taxon>Cucujiformia</taxon>
        <taxon>Tenebrionidae</taxon>
        <taxon>Zophobas</taxon>
    </lineage>
</organism>
<dbReference type="AlphaFoldDB" id="A0AA38I0B6"/>
<reference evidence="2" key="1">
    <citation type="journal article" date="2023" name="G3 (Bethesda)">
        <title>Whole genome assemblies of Zophobas morio and Tenebrio molitor.</title>
        <authorList>
            <person name="Kaur S."/>
            <person name="Stinson S.A."/>
            <person name="diCenzo G.C."/>
        </authorList>
    </citation>
    <scope>NUCLEOTIDE SEQUENCE</scope>
    <source>
        <strain evidence="2">QUZm001</strain>
    </source>
</reference>
<evidence type="ECO:0000313" key="3">
    <source>
        <dbReference type="Proteomes" id="UP001168821"/>
    </source>
</evidence>
<gene>
    <name evidence="2" type="ORF">Zmor_024271</name>
</gene>
<dbReference type="PANTHER" id="PTHR15863:SF2">
    <property type="entry name" value="MRN COMPLEX-INTERACTING PROTEIN"/>
    <property type="match status" value="1"/>
</dbReference>
<evidence type="ECO:0000313" key="2">
    <source>
        <dbReference type="EMBL" id="KAJ3646695.1"/>
    </source>
</evidence>
<dbReference type="Proteomes" id="UP001168821">
    <property type="component" value="Unassembled WGS sequence"/>
</dbReference>
<sequence length="178" mass="19813">MPQEFHVLQCFNCDTYQVDIVKKVAKWSCKMCGEKQSLKKVYAKGTGKECRLLVQSLNEQRLTQPKPEVCAPISDDFPVVAQASIPKTSKWAEYLDDSDDKIVGGHCLPESRDSIREASSKWGLFIHTDETTLIAANDVKSDNACSSLTQISNLPSGSKIRENIFEDDTNNLDAVLTL</sequence>
<protein>
    <recommendedName>
        <fullName evidence="1">MRN complex-interacting protein N-terminal domain-containing protein</fullName>
    </recommendedName>
</protein>
<dbReference type="PANTHER" id="PTHR15863">
    <property type="entry name" value="MRN COMPLEX-INTERACTING PROTEIN"/>
    <property type="match status" value="1"/>
</dbReference>
<dbReference type="GO" id="GO:0005634">
    <property type="term" value="C:nucleus"/>
    <property type="evidence" value="ECO:0007669"/>
    <property type="project" value="TreeGrafter"/>
</dbReference>
<name>A0AA38I0B6_9CUCU</name>
<keyword evidence="3" id="KW-1185">Reference proteome</keyword>